<feature type="domain" description="Integrase catalytic" evidence="3">
    <location>
        <begin position="162"/>
        <end position="323"/>
    </location>
</feature>
<dbReference type="GO" id="GO:0004803">
    <property type="term" value="F:transposase activity"/>
    <property type="evidence" value="ECO:0007669"/>
    <property type="project" value="TreeGrafter"/>
</dbReference>
<evidence type="ECO:0000313" key="5">
    <source>
        <dbReference type="Proteomes" id="UP000278981"/>
    </source>
</evidence>
<evidence type="ECO:0000259" key="3">
    <source>
        <dbReference type="PROSITE" id="PS50994"/>
    </source>
</evidence>
<dbReference type="PANTHER" id="PTHR10948:SF23">
    <property type="entry name" value="TRANSPOSASE INSI FOR INSERTION SEQUENCE ELEMENT IS30A-RELATED"/>
    <property type="match status" value="1"/>
</dbReference>
<dbReference type="Gene3D" id="3.30.420.10">
    <property type="entry name" value="Ribonuclease H-like superfamily/Ribonuclease H"/>
    <property type="match status" value="1"/>
</dbReference>
<dbReference type="OrthoDB" id="9803231at2"/>
<feature type="region of interest" description="Disordered" evidence="2">
    <location>
        <begin position="137"/>
        <end position="169"/>
    </location>
</feature>
<organism evidence="4 5">
    <name type="scientific">Micromonospora ureilytica</name>
    <dbReference type="NCBI Taxonomy" id="709868"/>
    <lineage>
        <taxon>Bacteria</taxon>
        <taxon>Bacillati</taxon>
        <taxon>Actinomycetota</taxon>
        <taxon>Actinomycetes</taxon>
        <taxon>Micromonosporales</taxon>
        <taxon>Micromonosporaceae</taxon>
        <taxon>Micromonospora</taxon>
    </lineage>
</organism>
<evidence type="ECO:0000313" key="4">
    <source>
        <dbReference type="EMBL" id="RQX21223.1"/>
    </source>
</evidence>
<dbReference type="PANTHER" id="PTHR10948">
    <property type="entry name" value="TRANSPOSASE"/>
    <property type="match status" value="1"/>
</dbReference>
<dbReference type="InterPro" id="IPR051917">
    <property type="entry name" value="Transposase-Integrase"/>
</dbReference>
<dbReference type="SUPFAM" id="SSF53098">
    <property type="entry name" value="Ribonuclease H-like"/>
    <property type="match status" value="1"/>
</dbReference>
<dbReference type="InterPro" id="IPR012337">
    <property type="entry name" value="RNaseH-like_sf"/>
</dbReference>
<keyword evidence="1" id="KW-0233">DNA recombination</keyword>
<dbReference type="EMBL" id="QDGB01000038">
    <property type="protein sequence ID" value="RQX21223.1"/>
    <property type="molecule type" value="Genomic_DNA"/>
</dbReference>
<feature type="compositionally biased region" description="Basic residues" evidence="2">
    <location>
        <begin position="137"/>
        <end position="146"/>
    </location>
</feature>
<dbReference type="GO" id="GO:0005829">
    <property type="term" value="C:cytosol"/>
    <property type="evidence" value="ECO:0007669"/>
    <property type="project" value="TreeGrafter"/>
</dbReference>
<comment type="caution">
    <text evidence="4">The sequence shown here is derived from an EMBL/GenBank/DDBJ whole genome shotgun (WGS) entry which is preliminary data.</text>
</comment>
<dbReference type="Pfam" id="PF00665">
    <property type="entry name" value="rve"/>
    <property type="match status" value="1"/>
</dbReference>
<dbReference type="InterPro" id="IPR053392">
    <property type="entry name" value="Transposase_IS30-like"/>
</dbReference>
<accession>A0A3N9YM24</accession>
<dbReference type="Proteomes" id="UP000278981">
    <property type="component" value="Unassembled WGS sequence"/>
</dbReference>
<dbReference type="GO" id="GO:0003676">
    <property type="term" value="F:nucleic acid binding"/>
    <property type="evidence" value="ECO:0007669"/>
    <property type="project" value="InterPro"/>
</dbReference>
<dbReference type="InterPro" id="IPR036397">
    <property type="entry name" value="RNaseH_sf"/>
</dbReference>
<dbReference type="PROSITE" id="PS50994">
    <property type="entry name" value="INTEGRASE"/>
    <property type="match status" value="1"/>
</dbReference>
<dbReference type="GO" id="GO:0032196">
    <property type="term" value="P:transposition"/>
    <property type="evidence" value="ECO:0007669"/>
    <property type="project" value="TreeGrafter"/>
</dbReference>
<dbReference type="Pfam" id="PF13936">
    <property type="entry name" value="HTH_38"/>
    <property type="match status" value="1"/>
</dbReference>
<dbReference type="AlphaFoldDB" id="A0A3N9YM24"/>
<dbReference type="GO" id="GO:0006310">
    <property type="term" value="P:DNA recombination"/>
    <property type="evidence" value="ECO:0007669"/>
    <property type="project" value="UniProtKB-KW"/>
</dbReference>
<sequence>MAGRRPLTVADREEITRGIAEGLSGQQIAAVIGRDPSVVSREITRGGGRGFYRAWRSQRQAQRARRRPKPCKLELDGRLREVVVALLGEGWSPDQVAGRLRVDYPDDEAMRVSHEAIYTWMYALPVGELARQHLRLRSGRRNRRPARSAASRAPKIPNPTFIDQRPAQAEDRRIPGHWEGDLIIGKNGASATATLVERTSRYLIMIPLSGRDSPTVTSAVATGIAGLPDALRRTLTWDCGTEMAEHAALSIAANIDVYFAHPHSPWQRGTNESTNRWIREYLPRGTVIPNNHDHLNAIADRLNNRPRRILGYKKPKEVFAELLTSQIASTS</sequence>
<dbReference type="InterPro" id="IPR025246">
    <property type="entry name" value="IS30-like_HTH"/>
</dbReference>
<gene>
    <name evidence="4" type="ORF">DDE19_00210</name>
</gene>
<dbReference type="NCBIfam" id="NF033563">
    <property type="entry name" value="transpos_IS30"/>
    <property type="match status" value="1"/>
</dbReference>
<evidence type="ECO:0000256" key="1">
    <source>
        <dbReference type="ARBA" id="ARBA00023172"/>
    </source>
</evidence>
<dbReference type="InterPro" id="IPR001584">
    <property type="entry name" value="Integrase_cat-core"/>
</dbReference>
<name>A0A3N9YM24_9ACTN</name>
<protein>
    <submittedName>
        <fullName evidence="4">IS30 family transposase</fullName>
    </submittedName>
</protein>
<dbReference type="GO" id="GO:0015074">
    <property type="term" value="P:DNA integration"/>
    <property type="evidence" value="ECO:0007669"/>
    <property type="project" value="InterPro"/>
</dbReference>
<reference evidence="4 5" key="1">
    <citation type="submission" date="2018-04" db="EMBL/GenBank/DDBJ databases">
        <title>Micromonosporas from Atacama Desert.</title>
        <authorList>
            <person name="Carro L."/>
            <person name="Klenk H.-P."/>
            <person name="Goodfellow M."/>
        </authorList>
    </citation>
    <scope>NUCLEOTIDE SEQUENCE [LARGE SCALE GENOMIC DNA]</scope>
    <source>
        <strain evidence="4 5">LB19</strain>
    </source>
</reference>
<proteinExistence type="predicted"/>
<evidence type="ECO:0000256" key="2">
    <source>
        <dbReference type="SAM" id="MobiDB-lite"/>
    </source>
</evidence>